<dbReference type="GO" id="GO:0005737">
    <property type="term" value="C:cytoplasm"/>
    <property type="evidence" value="ECO:0007669"/>
    <property type="project" value="TreeGrafter"/>
</dbReference>
<dbReference type="InterPro" id="IPR009081">
    <property type="entry name" value="PP-bd_ACP"/>
</dbReference>
<reference evidence="4" key="1">
    <citation type="submission" date="2021-02" db="EMBL/GenBank/DDBJ databases">
        <authorList>
            <person name="Nowell W R."/>
        </authorList>
    </citation>
    <scope>NUCLEOTIDE SEQUENCE</scope>
</reference>
<feature type="domain" description="Carrier" evidence="3">
    <location>
        <begin position="1022"/>
        <end position="1097"/>
    </location>
</feature>
<evidence type="ECO:0000313" key="4">
    <source>
        <dbReference type="EMBL" id="CAF0883822.1"/>
    </source>
</evidence>
<dbReference type="SUPFAM" id="SSF47336">
    <property type="entry name" value="ACP-like"/>
    <property type="match status" value="2"/>
</dbReference>
<dbReference type="Pfam" id="PF00668">
    <property type="entry name" value="Condensation"/>
    <property type="match status" value="2"/>
</dbReference>
<dbReference type="Proteomes" id="UP000663829">
    <property type="component" value="Unassembled WGS sequence"/>
</dbReference>
<dbReference type="SUPFAM" id="SSF56801">
    <property type="entry name" value="Acetyl-CoA synthetase-like"/>
    <property type="match status" value="2"/>
</dbReference>
<dbReference type="Proteomes" id="UP000681722">
    <property type="component" value="Unassembled WGS sequence"/>
</dbReference>
<evidence type="ECO:0000256" key="2">
    <source>
        <dbReference type="ARBA" id="ARBA00022553"/>
    </source>
</evidence>
<dbReference type="Pfam" id="PF00550">
    <property type="entry name" value="PP-binding"/>
    <property type="match status" value="2"/>
</dbReference>
<dbReference type="Gene3D" id="3.30.300.30">
    <property type="match status" value="2"/>
</dbReference>
<organism evidence="4 6">
    <name type="scientific">Didymodactylos carnosus</name>
    <dbReference type="NCBI Taxonomy" id="1234261"/>
    <lineage>
        <taxon>Eukaryota</taxon>
        <taxon>Metazoa</taxon>
        <taxon>Spiralia</taxon>
        <taxon>Gnathifera</taxon>
        <taxon>Rotifera</taxon>
        <taxon>Eurotatoria</taxon>
        <taxon>Bdelloidea</taxon>
        <taxon>Philodinida</taxon>
        <taxon>Philodinidae</taxon>
        <taxon>Didymodactylos</taxon>
    </lineage>
</organism>
<dbReference type="PROSITE" id="PS00455">
    <property type="entry name" value="AMP_BINDING"/>
    <property type="match status" value="1"/>
</dbReference>
<dbReference type="SUPFAM" id="SSF52777">
    <property type="entry name" value="CoA-dependent acyltransferases"/>
    <property type="match status" value="4"/>
</dbReference>
<dbReference type="GO" id="GO:0031177">
    <property type="term" value="F:phosphopantetheine binding"/>
    <property type="evidence" value="ECO:0007669"/>
    <property type="project" value="TreeGrafter"/>
</dbReference>
<keyword evidence="6" id="KW-1185">Reference proteome</keyword>
<dbReference type="Gene3D" id="3.30.559.30">
    <property type="entry name" value="Nonribosomal peptide synthetase, condensation domain"/>
    <property type="match status" value="2"/>
</dbReference>
<sequence length="2236" mass="260607">MLFFYSLIVQASFGQERIWLDEKIRFHQEQQQQQQCGIYNIPLVFKIECGQMLIEKIHRSVKLIINKHSILRTSLVYDDEKQYLKQIINLHENYSYQLTVIHDQQRQIDEILRQEEISNEYFHLDKGIVLRCHILQYKSDDNDKDVLKQGDLLIFNIHHAAFDGSSTEIFINDFKLAYTNQVLDPLQLQYFDYSQYERKMDMSKAKQYWSQLLEDYSSQQQQLLLPCDYMVKSHQRTGHGSSISIKIDPYIIKQLILYADKMNLTMFQLSLSCYYAFLFKLSHEIDLCIDVLNANRYQTAIQSLIGMFVNILPYRFRLNPQDTFEQLVKQVQQLCLEISEFTCFPYQKIIELNQYGNQILPYLQTTFLFDTSSSSSSSTKTIFDDNIQLSPILLNEKNVSIFDFSLHMNYDNYNKTLKCLFEYSTDLFKHDTILQLSQRFQCLLEQLFTSSFDKEYQPLYELSLLLSYEQQILHDINQTYNDNSSSPLLHHVFVDRCQEFEQKCCIILDQQSLTYSEFLYYVQLVSIQLIQHYNIRPQQIVCQCAERSIEMSIGIFSVLICGAIHCPLNPENPYTRLFELINDTQTKHILIHSPTEDKFINISNKSFAYGDGHYDRLQFINIQQIITFNDNFIIPIDNNALKLFSNINISNHDIAYCLFTSGSTGKPKGILIKHKNIQNQLQALNHVNWINVNDTMLQLAPCSFDSYLSEIYGCFYSGAQLICLHPQGPLDLDYTSTTIQKHQLSRIDGVPQYANSLYQFWEQNEKFKDNQFHTIRSFSLGGEAITPKLLNSFLPYLSSNCEIINSYGPAETTIACTYYVLNLEEDVKSKSISIGKPMLNYQCYVVDDYLQLLPLNYTGELVVGGVSVFHSYLNQPNLTERVLINLSNVNGKCYRTGDLCQIDNQGLIYFIGRKDFQVKLHGQRIEVGEIEQTILQSNSSITNCIVIKNDDEYLIAYVETTDVDELTIRDYCQQYLPSHMVPSFFVLMKKLPLNSNLKLDRKQLPKPNFAQLMKNEMLIVNEPQTQQEKNVYDIWCQLLQLDKIPSTRSFFSIGGNSLLLMKLYSQYQTKFNFNLSVGSLFKQSTIGEHIQLINRVLISPPESPEQWRTLNIIEGPASYAQERFWFDEQIRFSSNNSGSQSENKVRHQIAIYNIPYFYKIENGCMSIKKLIHTLNVLIHKHSILRTLLNYSDEMKCLKQTILPISSNIFKLQISHITENDEHQLNQKLLEEQISNDYFKLNQGLVFRCHVIRRESNVNYNDDDLLVKGDIIIFNFHHCAFDGVSFEIFVNDFIFAYENNKLDLNNEMLINYIDYSQYERQMDMSNAQQYWRKLLNNYDRNKELQLPYDYRLSTQIRTGRGSHVFIQIDKELTYKILHYSNKKGISLFQLLLSCYFIYLFKITQDEDLCIGVLNANRYRPEIQSLIGLFLNLIPYRLQLKPCETFEQTLEHVIELYLAITDYSYLPYQLIEQLYSNDDHMQPQTRAISSSLSTILPYIHTTFQFHTLANTNRIYLNEKTICLSEMSYNQKHTSEFDLSLIMDYCSTDKLLLCYFEYSQDIFKYETIAQMADKFKFLLEQLFLFSTHLHHQPIYKLSLILPQEEQLINKLNQTSIVVDQQSQFNAVQHLFIQCTQEFGQKGCIILDQQCLTYSEVLYYVQLVSVQLIEKYNVRPQQVICQCLERSIEMPIGILSILMNNCIYCSLNLNDPLARCLTLIDETQSKHIFIHSFTKDKFIQVKNDNTVQFINVEQIINDSCYIYNNMFDYNLLSNVITNIDNDIAFVLFTSGSTGIPKGILISHKNTRIRIKSYIEADIINKNDIVIQAAQCSFDVHLEDILGSISCGAQLVLLHSNGLLDLDYFSNTIRNNYVTHVDVVPEYANRLAEFWQNNLLYKTKQLDTIRCFILGGEHMNSKTIKLLLPFLTSKCKFFNLYGPAEATLSATCHLIQIEDLENHSIPIGYPFVGSSCYILDDYLQPVEINRVGEMFIGGSCLFQGYLNRPDLTEQALINISVHGEKQREKVYKTGDLCKINSTGQLLYVGRKDFQVKLRGQRIETGEIEQSIFKSSTDVSNCVVMKYDDYLVAYIESTVNDQTLLKMKIRQYCQLNLARYMIPSFFIILEQFPLNINRKLDRKQLPVPDLNQLLNNQEENTKPNTALEQSLHDIIVEALNFPMTTEINLNSSFNELGVTSFGMMKILTLIRKRLYSKVSIPLLFSNSSIYRLSNALRPLINNDNER</sequence>
<accession>A0A813YGG1</accession>
<dbReference type="Gene3D" id="3.30.559.10">
    <property type="entry name" value="Chloramphenicol acetyltransferase-like domain"/>
    <property type="match status" value="2"/>
</dbReference>
<dbReference type="PROSITE" id="PS50075">
    <property type="entry name" value="CARRIER"/>
    <property type="match status" value="2"/>
</dbReference>
<keyword evidence="2" id="KW-0597">Phosphoprotein</keyword>
<dbReference type="InterPro" id="IPR000873">
    <property type="entry name" value="AMP-dep_synth/lig_dom"/>
</dbReference>
<proteinExistence type="predicted"/>
<dbReference type="PANTHER" id="PTHR45527:SF1">
    <property type="entry name" value="FATTY ACID SYNTHASE"/>
    <property type="match status" value="1"/>
</dbReference>
<dbReference type="CDD" id="cd05930">
    <property type="entry name" value="A_NRPS"/>
    <property type="match status" value="1"/>
</dbReference>
<evidence type="ECO:0000313" key="5">
    <source>
        <dbReference type="EMBL" id="CAF3669483.1"/>
    </source>
</evidence>
<dbReference type="EMBL" id="CAJNOQ010001289">
    <property type="protein sequence ID" value="CAF0883822.1"/>
    <property type="molecule type" value="Genomic_DNA"/>
</dbReference>
<dbReference type="InterPro" id="IPR020845">
    <property type="entry name" value="AMP-binding_CS"/>
</dbReference>
<dbReference type="InterPro" id="IPR045851">
    <property type="entry name" value="AMP-bd_C_sf"/>
</dbReference>
<evidence type="ECO:0000259" key="3">
    <source>
        <dbReference type="PROSITE" id="PS50075"/>
    </source>
</evidence>
<dbReference type="GO" id="GO:0003824">
    <property type="term" value="F:catalytic activity"/>
    <property type="evidence" value="ECO:0007669"/>
    <property type="project" value="InterPro"/>
</dbReference>
<dbReference type="OrthoDB" id="416786at2759"/>
<dbReference type="Pfam" id="PF00501">
    <property type="entry name" value="AMP-binding"/>
    <property type="match status" value="2"/>
</dbReference>
<comment type="caution">
    <text evidence="4">The sequence shown here is derived from an EMBL/GenBank/DDBJ whole genome shotgun (WGS) entry which is preliminary data.</text>
</comment>
<feature type="domain" description="Carrier" evidence="3">
    <location>
        <begin position="2155"/>
        <end position="2230"/>
    </location>
</feature>
<keyword evidence="1" id="KW-0596">Phosphopantetheine</keyword>
<dbReference type="Gene3D" id="1.10.1200.10">
    <property type="entry name" value="ACP-like"/>
    <property type="match status" value="2"/>
</dbReference>
<dbReference type="InterPro" id="IPR042099">
    <property type="entry name" value="ANL_N_sf"/>
</dbReference>
<dbReference type="EMBL" id="CAJOBC010001289">
    <property type="protein sequence ID" value="CAF3669483.1"/>
    <property type="molecule type" value="Genomic_DNA"/>
</dbReference>
<dbReference type="GO" id="GO:0043041">
    <property type="term" value="P:amino acid activation for nonribosomal peptide biosynthetic process"/>
    <property type="evidence" value="ECO:0007669"/>
    <property type="project" value="TreeGrafter"/>
</dbReference>
<name>A0A813YGG1_9BILA</name>
<evidence type="ECO:0000256" key="1">
    <source>
        <dbReference type="ARBA" id="ARBA00022450"/>
    </source>
</evidence>
<evidence type="ECO:0000313" key="6">
    <source>
        <dbReference type="Proteomes" id="UP000663829"/>
    </source>
</evidence>
<dbReference type="InterPro" id="IPR023213">
    <property type="entry name" value="CAT-like_dom_sf"/>
</dbReference>
<protein>
    <recommendedName>
        <fullName evidence="3">Carrier domain-containing protein</fullName>
    </recommendedName>
</protein>
<dbReference type="InterPro" id="IPR001242">
    <property type="entry name" value="Condensation_dom"/>
</dbReference>
<dbReference type="PANTHER" id="PTHR45527">
    <property type="entry name" value="NONRIBOSOMAL PEPTIDE SYNTHETASE"/>
    <property type="match status" value="1"/>
</dbReference>
<dbReference type="GO" id="GO:0044550">
    <property type="term" value="P:secondary metabolite biosynthetic process"/>
    <property type="evidence" value="ECO:0007669"/>
    <property type="project" value="TreeGrafter"/>
</dbReference>
<gene>
    <name evidence="4" type="ORF">GPM918_LOCUS7753</name>
    <name evidence="5" type="ORF">SRO942_LOCUS7753</name>
</gene>
<dbReference type="Gene3D" id="3.40.50.12780">
    <property type="entry name" value="N-terminal domain of ligase-like"/>
    <property type="match status" value="2"/>
</dbReference>
<dbReference type="InterPro" id="IPR036736">
    <property type="entry name" value="ACP-like_sf"/>
</dbReference>